<dbReference type="InterPro" id="IPR001279">
    <property type="entry name" value="Metallo-B-lactamas"/>
</dbReference>
<dbReference type="STRING" id="1458461.BN1012_Phect522"/>
<feature type="domain" description="Metallo-beta-lactamase" evidence="2">
    <location>
        <begin position="81"/>
        <end position="260"/>
    </location>
</feature>
<gene>
    <name evidence="3" type="ORF">BN1012_Phect522</name>
</gene>
<reference evidence="3 4" key="1">
    <citation type="journal article" date="2014" name="Front. Genet.">
        <title>Genome and metabolic network of "Candidatus Phaeomarinobacter ectocarpi" Ec32, a new candidate genus of Alphaproteobacteria frequently associated with brown algae.</title>
        <authorList>
            <person name="Dittami S.M."/>
            <person name="Barbeyron T."/>
            <person name="Boyen C."/>
            <person name="Cambefort J."/>
            <person name="Collet G."/>
            <person name="Delage L."/>
            <person name="Gobet A."/>
            <person name="Groisillier A."/>
            <person name="Leblanc C."/>
            <person name="Michel G."/>
            <person name="Scornet D."/>
            <person name="Siegel A."/>
            <person name="Tapia J.E."/>
            <person name="Tonon T."/>
        </authorList>
    </citation>
    <scope>NUCLEOTIDE SEQUENCE [LARGE SCALE GENOMIC DNA]</scope>
    <source>
        <strain evidence="3 4">Ec32</strain>
    </source>
</reference>
<dbReference type="PANTHER" id="PTHR42951:SF22">
    <property type="entry name" value="METALLO BETA-LACTAMASE SUPERFAMILY LIPOPROTEIN"/>
    <property type="match status" value="1"/>
</dbReference>
<proteinExistence type="predicted"/>
<dbReference type="RefSeq" id="WP_052535096.1">
    <property type="nucleotide sequence ID" value="NZ_HG966617.1"/>
</dbReference>
<feature type="transmembrane region" description="Helical" evidence="1">
    <location>
        <begin position="6"/>
        <end position="25"/>
    </location>
</feature>
<sequence length="323" mass="35213">MGKTGIRIFIGLWALAMLLGVAYLFRTPLMLQLVSLEGEPPLLDRADVVLGDRELWADAFYTVEEIGPDTFVIAEPLYHQDVHSYLLVGSERALLIDTGSPAGKIAPVVASLTDKPVSVISSHLHYDHVGNHDAFDTILMPDLPHLRARVPDGVFTPTSDEHLGFVEGYDVPSWQVAGWWEPDTDMDLGNRQVTLLSIPGHTPDSVAIWDKQAKQFFMGDYSGDGAIYAFMPNSSLRTYLDTTRRLVADLPETINIYAAHGDAKSGVPVTGLQSLRDLETALAAFEDGTAQGTGVWPRAFTVNDTTSILTDLPGPLSASRDLP</sequence>
<dbReference type="KEGG" id="pect:BN1012_Phect522"/>
<dbReference type="Gene3D" id="3.60.15.10">
    <property type="entry name" value="Ribonuclease Z/Hydroxyacylglutathione hydrolase-like"/>
    <property type="match status" value="1"/>
</dbReference>
<dbReference type="InterPro" id="IPR036866">
    <property type="entry name" value="RibonucZ/Hydroxyglut_hydro"/>
</dbReference>
<dbReference type="HOGENOM" id="CLU_923967_0_0_5"/>
<dbReference type="OrthoDB" id="2971563at2"/>
<dbReference type="AlphaFoldDB" id="X5MLW2"/>
<evidence type="ECO:0000313" key="4">
    <source>
        <dbReference type="Proteomes" id="UP000032160"/>
    </source>
</evidence>
<dbReference type="Pfam" id="PF00753">
    <property type="entry name" value="Lactamase_B"/>
    <property type="match status" value="1"/>
</dbReference>
<evidence type="ECO:0000259" key="2">
    <source>
        <dbReference type="SMART" id="SM00849"/>
    </source>
</evidence>
<dbReference type="InterPro" id="IPR050855">
    <property type="entry name" value="NDM-1-like"/>
</dbReference>
<keyword evidence="1" id="KW-1133">Transmembrane helix</keyword>
<dbReference type="GO" id="GO:0016787">
    <property type="term" value="F:hydrolase activity"/>
    <property type="evidence" value="ECO:0007669"/>
    <property type="project" value="UniProtKB-KW"/>
</dbReference>
<organism evidence="3 4">
    <name type="scientific">Candidatus Phaeomarinibacter ectocarpi</name>
    <dbReference type="NCBI Taxonomy" id="1458461"/>
    <lineage>
        <taxon>Bacteria</taxon>
        <taxon>Pseudomonadati</taxon>
        <taxon>Pseudomonadota</taxon>
        <taxon>Alphaproteobacteria</taxon>
        <taxon>Hyphomicrobiales</taxon>
        <taxon>Parvibaculaceae</taxon>
        <taxon>Candidatus Phaeomarinibacter</taxon>
    </lineage>
</organism>
<dbReference type="Proteomes" id="UP000032160">
    <property type="component" value="Chromosome I"/>
</dbReference>
<keyword evidence="1" id="KW-0812">Transmembrane</keyword>
<dbReference type="PANTHER" id="PTHR42951">
    <property type="entry name" value="METALLO-BETA-LACTAMASE DOMAIN-CONTAINING"/>
    <property type="match status" value="1"/>
</dbReference>
<protein>
    <submittedName>
        <fullName evidence="3">Zn-dependent hydrolases, including glyoxylases</fullName>
    </submittedName>
</protein>
<keyword evidence="4" id="KW-1185">Reference proteome</keyword>
<evidence type="ECO:0000256" key="1">
    <source>
        <dbReference type="SAM" id="Phobius"/>
    </source>
</evidence>
<accession>X5MLW2</accession>
<keyword evidence="3" id="KW-0378">Hydrolase</keyword>
<dbReference type="SUPFAM" id="SSF56281">
    <property type="entry name" value="Metallo-hydrolase/oxidoreductase"/>
    <property type="match status" value="1"/>
</dbReference>
<dbReference type="SMART" id="SM00849">
    <property type="entry name" value="Lactamase_B"/>
    <property type="match status" value="1"/>
</dbReference>
<dbReference type="EMBL" id="HG966617">
    <property type="protein sequence ID" value="CDO58736.1"/>
    <property type="molecule type" value="Genomic_DNA"/>
</dbReference>
<evidence type="ECO:0000313" key="3">
    <source>
        <dbReference type="EMBL" id="CDO58736.1"/>
    </source>
</evidence>
<keyword evidence="1" id="KW-0472">Membrane</keyword>
<name>X5MLW2_9HYPH</name>